<feature type="compositionally biased region" description="Polar residues" evidence="1">
    <location>
        <begin position="328"/>
        <end position="354"/>
    </location>
</feature>
<dbReference type="STRING" id="1036808.A0A0C3D8F5"/>
<evidence type="ECO:0000256" key="1">
    <source>
        <dbReference type="SAM" id="MobiDB-lite"/>
    </source>
</evidence>
<reference evidence="3 4" key="1">
    <citation type="submission" date="2014-04" db="EMBL/GenBank/DDBJ databases">
        <authorList>
            <consortium name="DOE Joint Genome Institute"/>
            <person name="Kuo A."/>
            <person name="Kohler A."/>
            <person name="Nagy L.G."/>
            <person name="Floudas D."/>
            <person name="Copeland A."/>
            <person name="Barry K.W."/>
            <person name="Cichocki N."/>
            <person name="Veneault-Fourrey C."/>
            <person name="LaButti K."/>
            <person name="Lindquist E.A."/>
            <person name="Lipzen A."/>
            <person name="Lundell T."/>
            <person name="Morin E."/>
            <person name="Murat C."/>
            <person name="Sun H."/>
            <person name="Tunlid A."/>
            <person name="Henrissat B."/>
            <person name="Grigoriev I.V."/>
            <person name="Hibbett D.S."/>
            <person name="Martin F."/>
            <person name="Nordberg H.P."/>
            <person name="Cantor M.N."/>
            <person name="Hua S.X."/>
        </authorList>
    </citation>
    <scope>NUCLEOTIDE SEQUENCE [LARGE SCALE GENOMIC DNA]</scope>
    <source>
        <strain evidence="3 4">Foug A</strain>
    </source>
</reference>
<sequence>MPHRLPAVGLLLVIFAKTSSPNHSGKCLTFVRAEVPRIHSKSQRTRQKVSSRHTFTQSKILRPNHELTMFHNMLADFITPGTCGKLPTDIGTPAGGSLSADQWLLLATVYGPIIVPQIWGAYLLHNATDEALCRCVSTIERAEAEKQQEVVCKANNKASLAEAKKRGKDAFETEKAWIGQSPHPTSKRTTDRHPRFRQQSLQIGARHRGVLAEANHKRLCRIQPQHRMRRQCMALRPLHPPYHLQDSHCPHPYPPSAPAPIPTLMPAAALAPPTVVHYRTERQTKLDSFTMALPWHHHTDDNGPPPQYSINGQCHRHLYDDTDPPPQYSNASGLQCRSSPPTWEPMNDTSQQRGTTETTTMALGVSGTIMLHGVTTTIRAAGCQQHDDAKWQR</sequence>
<evidence type="ECO:0000256" key="2">
    <source>
        <dbReference type="SAM" id="SignalP"/>
    </source>
</evidence>
<dbReference type="HOGENOM" id="CLU_702410_0_0_1"/>
<dbReference type="InParanoid" id="A0A0C3D8F5"/>
<name>A0A0C3D8F5_9AGAM</name>
<dbReference type="Proteomes" id="UP000053989">
    <property type="component" value="Unassembled WGS sequence"/>
</dbReference>
<protein>
    <submittedName>
        <fullName evidence="3">Uncharacterized protein</fullName>
    </submittedName>
</protein>
<reference evidence="4" key="2">
    <citation type="submission" date="2015-01" db="EMBL/GenBank/DDBJ databases">
        <title>Evolutionary Origins and Diversification of the Mycorrhizal Mutualists.</title>
        <authorList>
            <consortium name="DOE Joint Genome Institute"/>
            <consortium name="Mycorrhizal Genomics Consortium"/>
            <person name="Kohler A."/>
            <person name="Kuo A."/>
            <person name="Nagy L.G."/>
            <person name="Floudas D."/>
            <person name="Copeland A."/>
            <person name="Barry K.W."/>
            <person name="Cichocki N."/>
            <person name="Veneault-Fourrey C."/>
            <person name="LaButti K."/>
            <person name="Lindquist E.A."/>
            <person name="Lipzen A."/>
            <person name="Lundell T."/>
            <person name="Morin E."/>
            <person name="Murat C."/>
            <person name="Riley R."/>
            <person name="Ohm R."/>
            <person name="Sun H."/>
            <person name="Tunlid A."/>
            <person name="Henrissat B."/>
            <person name="Grigoriev I.V."/>
            <person name="Hibbett D.S."/>
            <person name="Martin F."/>
        </authorList>
    </citation>
    <scope>NUCLEOTIDE SEQUENCE [LARGE SCALE GENOMIC DNA]</scope>
    <source>
        <strain evidence="4">Foug A</strain>
    </source>
</reference>
<accession>A0A0C3D8F5</accession>
<gene>
    <name evidence="3" type="ORF">SCLCIDRAFT_11799</name>
</gene>
<feature type="signal peptide" evidence="2">
    <location>
        <begin position="1"/>
        <end position="21"/>
    </location>
</feature>
<evidence type="ECO:0000313" key="3">
    <source>
        <dbReference type="EMBL" id="KIM52664.1"/>
    </source>
</evidence>
<organism evidence="3 4">
    <name type="scientific">Scleroderma citrinum Foug A</name>
    <dbReference type="NCBI Taxonomy" id="1036808"/>
    <lineage>
        <taxon>Eukaryota</taxon>
        <taxon>Fungi</taxon>
        <taxon>Dikarya</taxon>
        <taxon>Basidiomycota</taxon>
        <taxon>Agaricomycotina</taxon>
        <taxon>Agaricomycetes</taxon>
        <taxon>Agaricomycetidae</taxon>
        <taxon>Boletales</taxon>
        <taxon>Sclerodermatineae</taxon>
        <taxon>Sclerodermataceae</taxon>
        <taxon>Scleroderma</taxon>
    </lineage>
</organism>
<dbReference type="OrthoDB" id="3239894at2759"/>
<dbReference type="AlphaFoldDB" id="A0A0C3D8F5"/>
<feature type="region of interest" description="Disordered" evidence="1">
    <location>
        <begin position="322"/>
        <end position="356"/>
    </location>
</feature>
<evidence type="ECO:0000313" key="4">
    <source>
        <dbReference type="Proteomes" id="UP000053989"/>
    </source>
</evidence>
<dbReference type="EMBL" id="KN822204">
    <property type="protein sequence ID" value="KIM52664.1"/>
    <property type="molecule type" value="Genomic_DNA"/>
</dbReference>
<keyword evidence="2" id="KW-0732">Signal</keyword>
<keyword evidence="4" id="KW-1185">Reference proteome</keyword>
<feature type="chain" id="PRO_5002163168" evidence="2">
    <location>
        <begin position="22"/>
        <end position="393"/>
    </location>
</feature>
<proteinExistence type="predicted"/>